<organism evidence="1 2">
    <name type="scientific">Pseudomonas laurylsulfativorans</name>
    <dbReference type="NCBI Taxonomy" id="1943631"/>
    <lineage>
        <taxon>Bacteria</taxon>
        <taxon>Pseudomonadati</taxon>
        <taxon>Pseudomonadota</taxon>
        <taxon>Gammaproteobacteria</taxon>
        <taxon>Pseudomonadales</taxon>
        <taxon>Pseudomonadaceae</taxon>
        <taxon>Pseudomonas</taxon>
    </lineage>
</organism>
<proteinExistence type="predicted"/>
<reference evidence="2" key="1">
    <citation type="submission" date="2017-02" db="EMBL/GenBank/DDBJ databases">
        <authorList>
            <person name="Furmanczyk E.M."/>
        </authorList>
    </citation>
    <scope>NUCLEOTIDE SEQUENCE [LARGE SCALE GENOMIC DNA]</scope>
    <source>
        <strain evidence="2">AP3_22</strain>
    </source>
</reference>
<evidence type="ECO:0000313" key="2">
    <source>
        <dbReference type="Proteomes" id="UP000237440"/>
    </source>
</evidence>
<dbReference type="EMBL" id="MUJK01000001">
    <property type="protein sequence ID" value="POF43401.1"/>
    <property type="molecule type" value="Genomic_DNA"/>
</dbReference>
<protein>
    <submittedName>
        <fullName evidence="1">Uncharacterized protein</fullName>
    </submittedName>
</protein>
<sequence length="141" mass="15283">MKFLDSIKSGIAKAEAADQNLNAVTAIFSELNAELSDYTDGKLKITRTMSLNSKVAAISAMGLESPASENTKSDIISLSSKTENKIYAEVARWRQHVSGFPCMLSFEGREYICENIEDLKAALGELLSSVIFGKALSKALL</sequence>
<comment type="caution">
    <text evidence="1">The sequence shown here is derived from an EMBL/GenBank/DDBJ whole genome shotgun (WGS) entry which is preliminary data.</text>
</comment>
<evidence type="ECO:0000313" key="1">
    <source>
        <dbReference type="EMBL" id="POF43401.1"/>
    </source>
</evidence>
<dbReference type="Proteomes" id="UP000237440">
    <property type="component" value="Unassembled WGS sequence"/>
</dbReference>
<gene>
    <name evidence="1" type="ORF">B0D71_00880</name>
</gene>
<accession>A0A2S3VU07</accession>
<name>A0A2S3VU07_9PSED</name>
<keyword evidence="2" id="KW-1185">Reference proteome</keyword>
<dbReference type="AlphaFoldDB" id="A0A2S3VU07"/>
<dbReference type="OrthoDB" id="7069103at2"/>
<dbReference type="RefSeq" id="WP_103393049.1">
    <property type="nucleotide sequence ID" value="NZ_MUJK01000001.1"/>
</dbReference>